<keyword evidence="3" id="KW-0808">Transferase</keyword>
<dbReference type="AlphaFoldDB" id="A0A2T0QE22"/>
<proteinExistence type="inferred from homology"/>
<dbReference type="InterPro" id="IPR036928">
    <property type="entry name" value="AS_sf"/>
</dbReference>
<sequence length="495" mass="52806">MTTMGDWRSRTTDAGMTWAARRSPRLGDVDPAAMSAVELAEAYARRDLSPVDAARAVLDRIERIDPTLNAFCLVDPERALRAADESAVRWHRGQQLGPLDGVPVSVKDVLLTRDWPTLRGTLTIDRDGPWEVDAPGPARLREQGAVMVGKTTTPELAWKGVTDSPLTGVTRNPWDPELTPGGSSGGAAAAVAAGLAPLALGTDGGGSVRIPAAFCGIYTIKPTYGRIPHYPASPFGTLAHVGPMSRTVTDAALLLDAVCGPDSRDWSALAPPGDRFADAALARVAGMRIAFSPDLGYAEVHPEVAAAVAAAAEVFQELGAEVEEIDPGFADPVDAFHVLWFAGAAKCVEHLTDAQRERLDPGLREVCDEGARYSAVDYLTATSERMRLGRLMGDFHERYDLLLTPTLPIPAFTAGLEVPAGSPGRRWTSWTPFTYPFNMTQQPAASVPVGLTAAGLPIGMQIVGARHADGAVLAASRAFEEARPWHDQWPPMARD</sequence>
<dbReference type="PANTHER" id="PTHR11895:SF7">
    <property type="entry name" value="GLUTAMYL-TRNA(GLN) AMIDOTRANSFERASE SUBUNIT A, MITOCHONDRIAL"/>
    <property type="match status" value="1"/>
</dbReference>
<dbReference type="NCBIfam" id="NF004815">
    <property type="entry name" value="PRK06169.1"/>
    <property type="match status" value="1"/>
</dbReference>
<dbReference type="InterPro" id="IPR000120">
    <property type="entry name" value="Amidase"/>
</dbReference>
<gene>
    <name evidence="3" type="ORF">CLV72_101797</name>
</gene>
<accession>A0A2T0QE22</accession>
<comment type="caution">
    <text evidence="3">The sequence shown here is derived from an EMBL/GenBank/DDBJ whole genome shotgun (WGS) entry which is preliminary data.</text>
</comment>
<dbReference type="PIRSF" id="PIRSF001221">
    <property type="entry name" value="Amidase_fungi"/>
    <property type="match status" value="1"/>
</dbReference>
<reference evidence="3 4" key="1">
    <citation type="submission" date="2018-03" db="EMBL/GenBank/DDBJ databases">
        <title>Genomic Encyclopedia of Archaeal and Bacterial Type Strains, Phase II (KMG-II): from individual species to whole genera.</title>
        <authorList>
            <person name="Goeker M."/>
        </authorList>
    </citation>
    <scope>NUCLEOTIDE SEQUENCE [LARGE SCALE GENOMIC DNA]</scope>
    <source>
        <strain evidence="3 4">DSM 45601</strain>
    </source>
</reference>
<dbReference type="Pfam" id="PF01425">
    <property type="entry name" value="Amidase"/>
    <property type="match status" value="1"/>
</dbReference>
<evidence type="ECO:0000256" key="1">
    <source>
        <dbReference type="ARBA" id="ARBA00009199"/>
    </source>
</evidence>
<dbReference type="EMBL" id="PVZC01000001">
    <property type="protein sequence ID" value="PRY02196.1"/>
    <property type="molecule type" value="Genomic_DNA"/>
</dbReference>
<evidence type="ECO:0000259" key="2">
    <source>
        <dbReference type="Pfam" id="PF01425"/>
    </source>
</evidence>
<protein>
    <submittedName>
        <fullName evidence="3">Aspartyl-tRNA(Asn)/glutamyl-tRNA(Gln) amidotransferase subunit A</fullName>
    </submittedName>
</protein>
<dbReference type="OrthoDB" id="182039at2"/>
<keyword evidence="4" id="KW-1185">Reference proteome</keyword>
<feature type="domain" description="Amidase" evidence="2">
    <location>
        <begin position="53"/>
        <end position="473"/>
    </location>
</feature>
<organism evidence="3 4">
    <name type="scientific">Allonocardiopsis opalescens</name>
    <dbReference type="NCBI Taxonomy" id="1144618"/>
    <lineage>
        <taxon>Bacteria</taxon>
        <taxon>Bacillati</taxon>
        <taxon>Actinomycetota</taxon>
        <taxon>Actinomycetes</taxon>
        <taxon>Streptosporangiales</taxon>
        <taxon>Allonocardiopsis</taxon>
    </lineage>
</organism>
<dbReference type="InterPro" id="IPR023631">
    <property type="entry name" value="Amidase_dom"/>
</dbReference>
<dbReference type="InterPro" id="IPR020556">
    <property type="entry name" value="Amidase_CS"/>
</dbReference>
<evidence type="ECO:0000313" key="4">
    <source>
        <dbReference type="Proteomes" id="UP000237846"/>
    </source>
</evidence>
<comment type="similarity">
    <text evidence="1">Belongs to the amidase family.</text>
</comment>
<dbReference type="Gene3D" id="3.90.1300.10">
    <property type="entry name" value="Amidase signature (AS) domain"/>
    <property type="match status" value="1"/>
</dbReference>
<evidence type="ECO:0000313" key="3">
    <source>
        <dbReference type="EMBL" id="PRY02196.1"/>
    </source>
</evidence>
<dbReference type="GO" id="GO:0016740">
    <property type="term" value="F:transferase activity"/>
    <property type="evidence" value="ECO:0007669"/>
    <property type="project" value="UniProtKB-KW"/>
</dbReference>
<dbReference type="PROSITE" id="PS00571">
    <property type="entry name" value="AMIDASES"/>
    <property type="match status" value="1"/>
</dbReference>
<dbReference type="SUPFAM" id="SSF75304">
    <property type="entry name" value="Amidase signature (AS) enzymes"/>
    <property type="match status" value="1"/>
</dbReference>
<name>A0A2T0QE22_9ACTN</name>
<dbReference type="PANTHER" id="PTHR11895">
    <property type="entry name" value="TRANSAMIDASE"/>
    <property type="match status" value="1"/>
</dbReference>
<dbReference type="Proteomes" id="UP000237846">
    <property type="component" value="Unassembled WGS sequence"/>
</dbReference>